<dbReference type="PANTHER" id="PTHR30560">
    <property type="entry name" value="TRIGGER FACTOR CHAPERONE AND PEPTIDYL-PROLYL CIS/TRANS ISOMERASE"/>
    <property type="match status" value="1"/>
</dbReference>
<dbReference type="SUPFAM" id="SSF109998">
    <property type="entry name" value="Triger factor/SurA peptide-binding domain-like"/>
    <property type="match status" value="1"/>
</dbReference>
<accession>A0A840E145</accession>
<dbReference type="InterPro" id="IPR027304">
    <property type="entry name" value="Trigger_fact/SurA_dom_sf"/>
</dbReference>
<comment type="caution">
    <text evidence="3">The sequence shown here is derived from an EMBL/GenBank/DDBJ whole genome shotgun (WGS) entry which is preliminary data.</text>
</comment>
<dbReference type="GO" id="GO:0043022">
    <property type="term" value="F:ribosome binding"/>
    <property type="evidence" value="ECO:0007669"/>
    <property type="project" value="TreeGrafter"/>
</dbReference>
<keyword evidence="4" id="KW-1185">Reference proteome</keyword>
<feature type="domain" description="Trigger factor ribosome-binding bacterial" evidence="2">
    <location>
        <begin position="3"/>
        <end position="150"/>
    </location>
</feature>
<dbReference type="SUPFAM" id="SSF102735">
    <property type="entry name" value="Trigger factor ribosome-binding domain"/>
    <property type="match status" value="1"/>
</dbReference>
<proteinExistence type="predicted"/>
<dbReference type="AlphaFoldDB" id="A0A840E145"/>
<dbReference type="GO" id="GO:0044183">
    <property type="term" value="F:protein folding chaperone"/>
    <property type="evidence" value="ECO:0007669"/>
    <property type="project" value="TreeGrafter"/>
</dbReference>
<keyword evidence="1" id="KW-0175">Coiled coil</keyword>
<dbReference type="InterPro" id="IPR036611">
    <property type="entry name" value="Trigger_fac_ribosome-bd_sf"/>
</dbReference>
<dbReference type="GO" id="GO:0051083">
    <property type="term" value="P:'de novo' cotranslational protein folding"/>
    <property type="evidence" value="ECO:0007669"/>
    <property type="project" value="TreeGrafter"/>
</dbReference>
<dbReference type="RefSeq" id="WP_183495182.1">
    <property type="nucleotide sequence ID" value="NZ_JACIFF010000003.1"/>
</dbReference>
<dbReference type="InterPro" id="IPR008881">
    <property type="entry name" value="Trigger_fac_ribosome-bd_bac"/>
</dbReference>
<gene>
    <name evidence="3" type="ORF">GGR28_001548</name>
</gene>
<dbReference type="PIRSF" id="PIRSF003095">
    <property type="entry name" value="Trigger_factor"/>
    <property type="match status" value="1"/>
</dbReference>
<dbReference type="GO" id="GO:0015031">
    <property type="term" value="P:protein transport"/>
    <property type="evidence" value="ECO:0007669"/>
    <property type="project" value="InterPro"/>
</dbReference>
<dbReference type="Proteomes" id="UP000576209">
    <property type="component" value="Unassembled WGS sequence"/>
</dbReference>
<evidence type="ECO:0000313" key="3">
    <source>
        <dbReference type="EMBL" id="MBB4078931.1"/>
    </source>
</evidence>
<evidence type="ECO:0000313" key="4">
    <source>
        <dbReference type="Proteomes" id="UP000576209"/>
    </source>
</evidence>
<dbReference type="GO" id="GO:0043335">
    <property type="term" value="P:protein unfolding"/>
    <property type="evidence" value="ECO:0007669"/>
    <property type="project" value="TreeGrafter"/>
</dbReference>
<organism evidence="3 4">
    <name type="scientific">Neolewinella aquimaris</name>
    <dbReference type="NCBI Taxonomy" id="1835722"/>
    <lineage>
        <taxon>Bacteria</taxon>
        <taxon>Pseudomonadati</taxon>
        <taxon>Bacteroidota</taxon>
        <taxon>Saprospiria</taxon>
        <taxon>Saprospirales</taxon>
        <taxon>Lewinellaceae</taxon>
        <taxon>Neolewinella</taxon>
    </lineage>
</organism>
<dbReference type="EMBL" id="JACIFF010000003">
    <property type="protein sequence ID" value="MBB4078931.1"/>
    <property type="molecule type" value="Genomic_DNA"/>
</dbReference>
<dbReference type="GO" id="GO:0003755">
    <property type="term" value="F:peptidyl-prolyl cis-trans isomerase activity"/>
    <property type="evidence" value="ECO:0007669"/>
    <property type="project" value="TreeGrafter"/>
</dbReference>
<dbReference type="Pfam" id="PF05697">
    <property type="entry name" value="Trigger_N"/>
    <property type="match status" value="1"/>
</dbReference>
<dbReference type="Gene3D" id="3.30.70.1050">
    <property type="entry name" value="Trigger factor ribosome-binding domain"/>
    <property type="match status" value="1"/>
</dbReference>
<dbReference type="InterPro" id="IPR037041">
    <property type="entry name" value="Trigger_fac_C_sf"/>
</dbReference>
<name>A0A840E145_9BACT</name>
<dbReference type="InterPro" id="IPR005215">
    <property type="entry name" value="Trig_fac"/>
</dbReference>
<protein>
    <submittedName>
        <fullName evidence="3">Trigger factor</fullName>
    </submittedName>
</protein>
<evidence type="ECO:0000256" key="1">
    <source>
        <dbReference type="SAM" id="Coils"/>
    </source>
</evidence>
<evidence type="ECO:0000259" key="2">
    <source>
        <dbReference type="Pfam" id="PF05697"/>
    </source>
</evidence>
<dbReference type="PANTHER" id="PTHR30560:SF3">
    <property type="entry name" value="TRIGGER FACTOR-LIKE PROTEIN TIG, CHLOROPLASTIC"/>
    <property type="match status" value="1"/>
</dbReference>
<sequence>MAEVTYEKTGPVTGRIQLNFSKEELGKKLNEELKKESKRVNIKGFRRGKTPISALRKLMGNQVFGPLLDRTIQEELFGYIEENEIRLIFSPIPDEEEQVEQISATNIRDLKLSYDLGLEPEFELSMPEQSFDKYVLDTNEEFLDEQIENLRKQRGESKEIEEGPVGEEDILDVTIQEVDGELSNSTKLYVDNLNDDIKSQLIGQNAGASITVDDLTTVEANGTEANVKKYLLELDEDAQDTDLSGKSFTITIDKISRLVPAELNEEFFIQFDPTGEVTTEEQLRERLAANAAEGFNAQGISMANFMIQRALVEGNDFEVPTELMKKMSKDDKKNSFEHFERGVRWMLIRNKIAEAKEIELEYEDVRAEALENLMRMLGGQRPDFLTDEFLDNYIQNMLKDEKQREELSSNAMEKKIMNAIRADVTLEEKPLSVDEFNKTIKEFNEANTPEQEEE</sequence>
<dbReference type="Gene3D" id="1.10.3120.10">
    <property type="entry name" value="Trigger factor, C-terminal domain"/>
    <property type="match status" value="1"/>
</dbReference>
<reference evidence="3 4" key="1">
    <citation type="submission" date="2020-08" db="EMBL/GenBank/DDBJ databases">
        <title>Genomic Encyclopedia of Type Strains, Phase IV (KMG-IV): sequencing the most valuable type-strain genomes for metagenomic binning, comparative biology and taxonomic classification.</title>
        <authorList>
            <person name="Goeker M."/>
        </authorList>
    </citation>
    <scope>NUCLEOTIDE SEQUENCE [LARGE SCALE GENOMIC DNA]</scope>
    <source>
        <strain evidence="3 4">DSM 105137</strain>
    </source>
</reference>
<feature type="coiled-coil region" evidence="1">
    <location>
        <begin position="348"/>
        <end position="410"/>
    </location>
</feature>